<accession>A0ABY0HA79</accession>
<reference evidence="5 6" key="1">
    <citation type="submission" date="2018-06" db="EMBL/GenBank/DDBJ databases">
        <title>Complete Genomes of Monosporascus.</title>
        <authorList>
            <person name="Robinson A.J."/>
            <person name="Natvig D.O."/>
        </authorList>
    </citation>
    <scope>NUCLEOTIDE SEQUENCE [LARGE SCALE GENOMIC DNA]</scope>
    <source>
        <strain evidence="5 6">CBS 609.92</strain>
    </source>
</reference>
<feature type="domain" description="AMP-dependent synthetase/ligase" evidence="3">
    <location>
        <begin position="18"/>
        <end position="315"/>
    </location>
</feature>
<dbReference type="InterPro" id="IPR013120">
    <property type="entry name" value="FAR_NAD-bd"/>
</dbReference>
<dbReference type="PANTHER" id="PTHR43439">
    <property type="entry name" value="PHENYLACETATE-COENZYME A LIGASE"/>
    <property type="match status" value="1"/>
</dbReference>
<organism evidence="5 6">
    <name type="scientific">Monosporascus cannonballus</name>
    <dbReference type="NCBI Taxonomy" id="155416"/>
    <lineage>
        <taxon>Eukaryota</taxon>
        <taxon>Fungi</taxon>
        <taxon>Dikarya</taxon>
        <taxon>Ascomycota</taxon>
        <taxon>Pezizomycotina</taxon>
        <taxon>Sordariomycetes</taxon>
        <taxon>Xylariomycetidae</taxon>
        <taxon>Xylariales</taxon>
        <taxon>Xylariales incertae sedis</taxon>
        <taxon>Monosporascus</taxon>
    </lineage>
</organism>
<dbReference type="Pfam" id="PF00501">
    <property type="entry name" value="AMP-binding"/>
    <property type="match status" value="1"/>
</dbReference>
<gene>
    <name evidence="5" type="ORF">DL762_003568</name>
</gene>
<evidence type="ECO:0000259" key="3">
    <source>
        <dbReference type="Pfam" id="PF00501"/>
    </source>
</evidence>
<keyword evidence="1" id="KW-0596">Phosphopantetheine</keyword>
<dbReference type="EMBL" id="QJNS01000082">
    <property type="protein sequence ID" value="RYO88752.1"/>
    <property type="molecule type" value="Genomic_DNA"/>
</dbReference>
<dbReference type="Pfam" id="PF07993">
    <property type="entry name" value="NAD_binding_4"/>
    <property type="match status" value="1"/>
</dbReference>
<comment type="caution">
    <text evidence="5">The sequence shown here is derived from an EMBL/GenBank/DDBJ whole genome shotgun (WGS) entry which is preliminary data.</text>
</comment>
<proteinExistence type="predicted"/>
<dbReference type="InterPro" id="IPR036291">
    <property type="entry name" value="NAD(P)-bd_dom_sf"/>
</dbReference>
<dbReference type="Pfam" id="PF23562">
    <property type="entry name" value="AMP-binding_C_3"/>
    <property type="match status" value="1"/>
</dbReference>
<dbReference type="InterPro" id="IPR000873">
    <property type="entry name" value="AMP-dep_synth/lig_dom"/>
</dbReference>
<name>A0ABY0HA79_9PEZI</name>
<dbReference type="InterPro" id="IPR042099">
    <property type="entry name" value="ANL_N_sf"/>
</dbReference>
<dbReference type="InterPro" id="IPR051414">
    <property type="entry name" value="Adenylate-forming_Reductase"/>
</dbReference>
<keyword evidence="6" id="KW-1185">Reference proteome</keyword>
<evidence type="ECO:0000256" key="2">
    <source>
        <dbReference type="ARBA" id="ARBA00022553"/>
    </source>
</evidence>
<dbReference type="Gene3D" id="3.40.50.720">
    <property type="entry name" value="NAD(P)-binding Rossmann-like Domain"/>
    <property type="match status" value="1"/>
</dbReference>
<sequence>MANSAEVSFLNILRDRQSRQRPVFAIVDSNGERREFSFADVERASNRAAWFLHREQFDKFAYMGPNDIRYTLWALAAMKTGKCITGIRTLLHAPEVAHMVAPLAEATQDMITTQPTQDFPGLLSKENVEPFPFEEYFNESTPFMCLHTSGTSGHPKPVYWTHKAATMLASAHVPAADDNPSEGANLLHECAQNQNVLMPFPLFHVAGILMTLDTFFLDNTLVLPAPGSKLSQPTLAVMLEAGGCTAAVVPPSMLEAMLSYPPGLDALSKLKHVAYSGGPLNPARGLELSKHIQHLFPLYGSTEGGPASVISSGDNSRWNALKFMDVGQRMDEVVPGFYELVFTRTDLANRTYGYFHTQPHLQAEFRTKDLFSPADGDGGWWIYRGRLDSWVVMSNGLKMDPTEMENAISAHPDINGALVAGSHRFRLCLLIELKNSAQPTTGSKREILDGLWPTINEANNKMPKFGRVPKELVLFTSKDKPFSQTGKGTIQRRFTIEAYDKEIEELYAKAEEGLLTSGLPPLRSRKPADLIPFLKEMYLQILDLENDNSGLGVDDDLFARGIDSLAIFVVSARLKAALRQNGIEDERLDAINYKLLYTATTITQMAEALSVIMSQDESQAGPATQRRDDPEALLEKYVKQLPTISNRPTATIHNAETVVLTGSTGSLGPYILTSLLSKPEVKKVICLNRSPDAKAKQIASFQKRKLPKLTENNERVVFLQSKLAQPNLGLSEAEYSTLVDEATCIIHNAYPVNFLLSLGSFEPQIQAWVNLLKLAAECHYVPDVLFLSSIAAAITTTGRNRTNTSQSVPEAVLGPDEAKGLLQQGYALSKHICECLLEKYAAQPGAGMSAVIRVGQICGPLSGTGVWNEWEWFPSFVLSSKYLGAAPESIGGDIDWVPVDELGTIVSELTAAVSSREKDRNFVVYNVTNPKTTSWGELLPALVRVAPKVVPAAEWISRLENSGKKGAHVVGENPGLKLIDFYKQKLGGETTEVKVELGNLSSGSEAARRLPPIQKDHLVGWMQAWGL</sequence>
<dbReference type="Proteomes" id="UP000294003">
    <property type="component" value="Unassembled WGS sequence"/>
</dbReference>
<dbReference type="SUPFAM" id="SSF56801">
    <property type="entry name" value="Acetyl-CoA synthetase-like"/>
    <property type="match status" value="1"/>
</dbReference>
<protein>
    <recommendedName>
        <fullName evidence="7">Carrier domain-containing protein</fullName>
    </recommendedName>
</protein>
<evidence type="ECO:0000313" key="5">
    <source>
        <dbReference type="EMBL" id="RYO88752.1"/>
    </source>
</evidence>
<keyword evidence="2" id="KW-0597">Phosphoprotein</keyword>
<evidence type="ECO:0008006" key="7">
    <source>
        <dbReference type="Google" id="ProtNLM"/>
    </source>
</evidence>
<dbReference type="PANTHER" id="PTHR43439:SF2">
    <property type="entry name" value="ENZYME, PUTATIVE (JCVI)-RELATED"/>
    <property type="match status" value="1"/>
</dbReference>
<feature type="domain" description="Thioester reductase (TE)" evidence="4">
    <location>
        <begin position="660"/>
        <end position="901"/>
    </location>
</feature>
<evidence type="ECO:0000259" key="4">
    <source>
        <dbReference type="Pfam" id="PF07993"/>
    </source>
</evidence>
<evidence type="ECO:0000313" key="6">
    <source>
        <dbReference type="Proteomes" id="UP000294003"/>
    </source>
</evidence>
<evidence type="ECO:0000256" key="1">
    <source>
        <dbReference type="ARBA" id="ARBA00022450"/>
    </source>
</evidence>
<dbReference type="SUPFAM" id="SSF51735">
    <property type="entry name" value="NAD(P)-binding Rossmann-fold domains"/>
    <property type="match status" value="1"/>
</dbReference>
<dbReference type="Gene3D" id="3.40.50.12780">
    <property type="entry name" value="N-terminal domain of ligase-like"/>
    <property type="match status" value="1"/>
</dbReference>